<evidence type="ECO:0000256" key="1">
    <source>
        <dbReference type="SAM" id="Phobius"/>
    </source>
</evidence>
<dbReference type="AlphaFoldDB" id="A0A6A4GY62"/>
<dbReference type="Proteomes" id="UP000799118">
    <property type="component" value="Unassembled WGS sequence"/>
</dbReference>
<keyword evidence="3" id="KW-1185">Reference proteome</keyword>
<gene>
    <name evidence="2" type="ORF">BT96DRAFT_332171</name>
</gene>
<keyword evidence="1" id="KW-0812">Transmembrane</keyword>
<name>A0A6A4GY62_9AGAR</name>
<evidence type="ECO:0000313" key="2">
    <source>
        <dbReference type="EMBL" id="KAE9390832.1"/>
    </source>
</evidence>
<feature type="transmembrane region" description="Helical" evidence="1">
    <location>
        <begin position="52"/>
        <end position="74"/>
    </location>
</feature>
<evidence type="ECO:0000313" key="3">
    <source>
        <dbReference type="Proteomes" id="UP000799118"/>
    </source>
</evidence>
<organism evidence="2 3">
    <name type="scientific">Gymnopus androsaceus JB14</name>
    <dbReference type="NCBI Taxonomy" id="1447944"/>
    <lineage>
        <taxon>Eukaryota</taxon>
        <taxon>Fungi</taxon>
        <taxon>Dikarya</taxon>
        <taxon>Basidiomycota</taxon>
        <taxon>Agaricomycotina</taxon>
        <taxon>Agaricomycetes</taxon>
        <taxon>Agaricomycetidae</taxon>
        <taxon>Agaricales</taxon>
        <taxon>Marasmiineae</taxon>
        <taxon>Omphalotaceae</taxon>
        <taxon>Gymnopus</taxon>
    </lineage>
</organism>
<dbReference type="EMBL" id="ML769645">
    <property type="protein sequence ID" value="KAE9390832.1"/>
    <property type="molecule type" value="Genomic_DNA"/>
</dbReference>
<reference evidence="2" key="1">
    <citation type="journal article" date="2019" name="Environ. Microbiol.">
        <title>Fungal ecological strategies reflected in gene transcription - a case study of two litter decomposers.</title>
        <authorList>
            <person name="Barbi F."/>
            <person name="Kohler A."/>
            <person name="Barry K."/>
            <person name="Baskaran P."/>
            <person name="Daum C."/>
            <person name="Fauchery L."/>
            <person name="Ihrmark K."/>
            <person name="Kuo A."/>
            <person name="LaButti K."/>
            <person name="Lipzen A."/>
            <person name="Morin E."/>
            <person name="Grigoriev I.V."/>
            <person name="Henrissat B."/>
            <person name="Lindahl B."/>
            <person name="Martin F."/>
        </authorList>
    </citation>
    <scope>NUCLEOTIDE SEQUENCE</scope>
    <source>
        <strain evidence="2">JB14</strain>
    </source>
</reference>
<sequence>MLLLTSSTDARTLENLCLSTTVVYTYYLIIIFLSFLLEIPGRWLSGRSARRIYLLFLQYIIHVVTLDQLILLPFSPH</sequence>
<accession>A0A6A4GY62</accession>
<keyword evidence="1" id="KW-1133">Transmembrane helix</keyword>
<protein>
    <submittedName>
        <fullName evidence="2">Uncharacterized protein</fullName>
    </submittedName>
</protein>
<feature type="transmembrane region" description="Helical" evidence="1">
    <location>
        <begin position="20"/>
        <end position="40"/>
    </location>
</feature>
<keyword evidence="1" id="KW-0472">Membrane</keyword>
<proteinExistence type="predicted"/>